<dbReference type="Gene3D" id="3.40.720.10">
    <property type="entry name" value="Alkaline Phosphatase, subunit A"/>
    <property type="match status" value="1"/>
</dbReference>
<evidence type="ECO:0000256" key="2">
    <source>
        <dbReference type="ARBA" id="ARBA00022723"/>
    </source>
</evidence>
<dbReference type="GO" id="GO:0004065">
    <property type="term" value="F:arylsulfatase activity"/>
    <property type="evidence" value="ECO:0007669"/>
    <property type="project" value="UniProtKB-EC"/>
</dbReference>
<dbReference type="Gene3D" id="3.30.1120.10">
    <property type="match status" value="1"/>
</dbReference>
<dbReference type="EMBL" id="SJPW01000005">
    <property type="protein sequence ID" value="TWU50596.1"/>
    <property type="molecule type" value="Genomic_DNA"/>
</dbReference>
<dbReference type="GO" id="GO:0046872">
    <property type="term" value="F:metal ion binding"/>
    <property type="evidence" value="ECO:0007669"/>
    <property type="project" value="UniProtKB-KW"/>
</dbReference>
<keyword evidence="4" id="KW-0106">Calcium</keyword>
<evidence type="ECO:0000313" key="6">
    <source>
        <dbReference type="EMBL" id="TWU50596.1"/>
    </source>
</evidence>
<dbReference type="PROSITE" id="PS00149">
    <property type="entry name" value="SULFATASE_2"/>
    <property type="match status" value="1"/>
</dbReference>
<evidence type="ECO:0000256" key="4">
    <source>
        <dbReference type="ARBA" id="ARBA00022837"/>
    </source>
</evidence>
<proteinExistence type="inferred from homology"/>
<accession>A0A5C6ESP3</accession>
<dbReference type="CDD" id="cd16146">
    <property type="entry name" value="ARS_like"/>
    <property type="match status" value="1"/>
</dbReference>
<comment type="similarity">
    <text evidence="1">Belongs to the sulfatase family.</text>
</comment>
<evidence type="ECO:0000256" key="1">
    <source>
        <dbReference type="ARBA" id="ARBA00008779"/>
    </source>
</evidence>
<gene>
    <name evidence="6" type="primary">atsA_63</name>
    <name evidence="6" type="ORF">Poly51_38880</name>
</gene>
<sequence>MAFQLEKEIVKHLLNTLLLGLSFAAAVNAAERPNVILVMTDDQGYGDLGCHGNPNLKTPEIDKLYRESIRFTDFHVSPFCTPTRASLMTGQHAGRTGAYRTTGGLSILFPEKKTIANLFADNGYATGMIGKWHLGDNAPQRPQDKGFQDVVWHRCGGIGQSSDHWGNDYFDDTFERVTPGSRIGKFEEFEGYCTDVFFREAIRFVDQNKEKPFFLYLALNAPHGPYRVPPEWEQPYKDNKEIVNSAFYGMIANIDWNMGVFRKRLDEMGLAENTILIFMTDNGTSGGGKFKGQDSQVLAGYNAGMRGKKSSIYEGGQRVPFFIHWPKGDLTGGKDIDTLAAHLDVLPTLAEMCGVQVPDEYDLDGLSLTPLLKGQQDRWTRDHLVIQHHGGRSFSSPLDEPLADTAVLTEKWRLVNSWRETPRHNFKLYDMEQDFSQANDVSSDHPELVKQLKSLYQPFWESVSPVLLDRVSRIDLGNPDQNPTELCSQDWVMEKGYPPFSFGQIKRLPRVVAPWMVDVKEPGRYRLTLRQWPEEANKPVVAVRAKIEIAGMEKEVPVLDKSMGVVMELDLPAGPTELVTYLYDKKGEAGGAYFTEVEFIENKGGE</sequence>
<feature type="domain" description="Sulfatase N-terminal" evidence="5">
    <location>
        <begin position="33"/>
        <end position="354"/>
    </location>
</feature>
<dbReference type="FunFam" id="3.40.720.10:FF:000070">
    <property type="entry name" value="Arylsulfatase A"/>
    <property type="match status" value="1"/>
</dbReference>
<comment type="caution">
    <text evidence="6">The sequence shown here is derived from an EMBL/GenBank/DDBJ whole genome shotgun (WGS) entry which is preliminary data.</text>
</comment>
<dbReference type="PANTHER" id="PTHR42693">
    <property type="entry name" value="ARYLSULFATASE FAMILY MEMBER"/>
    <property type="match status" value="1"/>
</dbReference>
<name>A0A5C6ESP3_9BACT</name>
<dbReference type="SUPFAM" id="SSF53649">
    <property type="entry name" value="Alkaline phosphatase-like"/>
    <property type="match status" value="1"/>
</dbReference>
<evidence type="ECO:0000313" key="7">
    <source>
        <dbReference type="Proteomes" id="UP000318288"/>
    </source>
</evidence>
<keyword evidence="7" id="KW-1185">Reference proteome</keyword>
<evidence type="ECO:0000259" key="5">
    <source>
        <dbReference type="Pfam" id="PF00884"/>
    </source>
</evidence>
<dbReference type="EC" id="3.1.6.1" evidence="6"/>
<reference evidence="6 7" key="1">
    <citation type="submission" date="2019-02" db="EMBL/GenBank/DDBJ databases">
        <title>Deep-cultivation of Planctomycetes and their phenomic and genomic characterization uncovers novel biology.</title>
        <authorList>
            <person name="Wiegand S."/>
            <person name="Jogler M."/>
            <person name="Boedeker C."/>
            <person name="Pinto D."/>
            <person name="Vollmers J."/>
            <person name="Rivas-Marin E."/>
            <person name="Kohn T."/>
            <person name="Peeters S.H."/>
            <person name="Heuer A."/>
            <person name="Rast P."/>
            <person name="Oberbeckmann S."/>
            <person name="Bunk B."/>
            <person name="Jeske O."/>
            <person name="Meyerdierks A."/>
            <person name="Storesund J.E."/>
            <person name="Kallscheuer N."/>
            <person name="Luecker S."/>
            <person name="Lage O.M."/>
            <person name="Pohl T."/>
            <person name="Merkel B.J."/>
            <person name="Hornburger P."/>
            <person name="Mueller R.-W."/>
            <person name="Bruemmer F."/>
            <person name="Labrenz M."/>
            <person name="Spormann A.M."/>
            <person name="Op Den Camp H."/>
            <person name="Overmann J."/>
            <person name="Amann R."/>
            <person name="Jetten M.S.M."/>
            <person name="Mascher T."/>
            <person name="Medema M.H."/>
            <person name="Devos D.P."/>
            <person name="Kaster A.-K."/>
            <person name="Ovreas L."/>
            <person name="Rohde M."/>
            <person name="Galperin M.Y."/>
            <person name="Jogler C."/>
        </authorList>
    </citation>
    <scope>NUCLEOTIDE SEQUENCE [LARGE SCALE GENOMIC DNA]</scope>
    <source>
        <strain evidence="6 7">Poly51</strain>
    </source>
</reference>
<keyword evidence="2" id="KW-0479">Metal-binding</keyword>
<dbReference type="InterPro" id="IPR000917">
    <property type="entry name" value="Sulfatase_N"/>
</dbReference>
<evidence type="ECO:0000256" key="3">
    <source>
        <dbReference type="ARBA" id="ARBA00022801"/>
    </source>
</evidence>
<dbReference type="Pfam" id="PF00884">
    <property type="entry name" value="Sulfatase"/>
    <property type="match status" value="1"/>
</dbReference>
<keyword evidence="3 6" id="KW-0378">Hydrolase</keyword>
<dbReference type="PANTHER" id="PTHR42693:SF53">
    <property type="entry name" value="ENDO-4-O-SULFATASE"/>
    <property type="match status" value="1"/>
</dbReference>
<dbReference type="OrthoDB" id="9783154at2"/>
<organism evidence="6 7">
    <name type="scientific">Rubripirellula tenax</name>
    <dbReference type="NCBI Taxonomy" id="2528015"/>
    <lineage>
        <taxon>Bacteria</taxon>
        <taxon>Pseudomonadati</taxon>
        <taxon>Planctomycetota</taxon>
        <taxon>Planctomycetia</taxon>
        <taxon>Pirellulales</taxon>
        <taxon>Pirellulaceae</taxon>
        <taxon>Rubripirellula</taxon>
    </lineage>
</organism>
<dbReference type="InterPro" id="IPR050738">
    <property type="entry name" value="Sulfatase"/>
</dbReference>
<dbReference type="InterPro" id="IPR024607">
    <property type="entry name" value="Sulfatase_CS"/>
</dbReference>
<dbReference type="AlphaFoldDB" id="A0A5C6ESP3"/>
<protein>
    <submittedName>
        <fullName evidence="6">Arylsulfatase</fullName>
        <ecNumber evidence="6">3.1.6.1</ecNumber>
    </submittedName>
</protein>
<dbReference type="InterPro" id="IPR017850">
    <property type="entry name" value="Alkaline_phosphatase_core_sf"/>
</dbReference>
<dbReference type="Proteomes" id="UP000318288">
    <property type="component" value="Unassembled WGS sequence"/>
</dbReference>